<feature type="transmembrane region" description="Helical" evidence="2">
    <location>
        <begin position="1278"/>
        <end position="1304"/>
    </location>
</feature>
<evidence type="ECO:0000256" key="1">
    <source>
        <dbReference type="SAM" id="Coils"/>
    </source>
</evidence>
<dbReference type="RefSeq" id="XP_001430221.1">
    <property type="nucleotide sequence ID" value="XM_001430184.1"/>
</dbReference>
<organism evidence="4 5">
    <name type="scientific">Paramecium tetraurelia</name>
    <dbReference type="NCBI Taxonomy" id="5888"/>
    <lineage>
        <taxon>Eukaryota</taxon>
        <taxon>Sar</taxon>
        <taxon>Alveolata</taxon>
        <taxon>Ciliophora</taxon>
        <taxon>Intramacronucleata</taxon>
        <taxon>Oligohymenophorea</taxon>
        <taxon>Peniculida</taxon>
        <taxon>Parameciidae</taxon>
        <taxon>Paramecium</taxon>
    </lineage>
</organism>
<name>A0BWA6_PARTE</name>
<gene>
    <name evidence="4" type="ORF">GSPATT00032675001</name>
</gene>
<evidence type="ECO:0000259" key="3">
    <source>
        <dbReference type="Pfam" id="PF10192"/>
    </source>
</evidence>
<feature type="domain" description="GPR180/TMEM145 transmembrane" evidence="3">
    <location>
        <begin position="1216"/>
        <end position="1434"/>
    </location>
</feature>
<reference evidence="4 5" key="1">
    <citation type="journal article" date="2006" name="Nature">
        <title>Global trends of whole-genome duplications revealed by the ciliate Paramecium tetraurelia.</title>
        <authorList>
            <consortium name="Genoscope"/>
            <person name="Aury J.-M."/>
            <person name="Jaillon O."/>
            <person name="Duret L."/>
            <person name="Noel B."/>
            <person name="Jubin C."/>
            <person name="Porcel B.M."/>
            <person name="Segurens B."/>
            <person name="Daubin V."/>
            <person name="Anthouard V."/>
            <person name="Aiach N."/>
            <person name="Arnaiz O."/>
            <person name="Billaut A."/>
            <person name="Beisson J."/>
            <person name="Blanc I."/>
            <person name="Bouhouche K."/>
            <person name="Camara F."/>
            <person name="Duharcourt S."/>
            <person name="Guigo R."/>
            <person name="Gogendeau D."/>
            <person name="Katinka M."/>
            <person name="Keller A.-M."/>
            <person name="Kissmehl R."/>
            <person name="Klotz C."/>
            <person name="Koll F."/>
            <person name="Le Moue A."/>
            <person name="Lepere C."/>
            <person name="Malinsky S."/>
            <person name="Nowacki M."/>
            <person name="Nowak J.K."/>
            <person name="Plattner H."/>
            <person name="Poulain J."/>
            <person name="Ruiz F."/>
            <person name="Serrano V."/>
            <person name="Zagulski M."/>
            <person name="Dessen P."/>
            <person name="Betermier M."/>
            <person name="Weissenbach J."/>
            <person name="Scarpelli C."/>
            <person name="Schachter V."/>
            <person name="Sperling L."/>
            <person name="Meyer E."/>
            <person name="Cohen J."/>
            <person name="Wincker P."/>
        </authorList>
    </citation>
    <scope>NUCLEOTIDE SEQUENCE [LARGE SCALE GENOMIC DNA]</scope>
    <source>
        <strain evidence="4 5">Stock d4-2</strain>
    </source>
</reference>
<proteinExistence type="predicted"/>
<keyword evidence="2" id="KW-0472">Membrane</keyword>
<feature type="transmembrane region" description="Helical" evidence="2">
    <location>
        <begin position="1421"/>
        <end position="1439"/>
    </location>
</feature>
<protein>
    <recommendedName>
        <fullName evidence="3">GPR180/TMEM145 transmembrane domain-containing protein</fullName>
    </recommendedName>
</protein>
<evidence type="ECO:0000313" key="5">
    <source>
        <dbReference type="Proteomes" id="UP000000600"/>
    </source>
</evidence>
<dbReference type="KEGG" id="ptm:GSPATT00032675001"/>
<dbReference type="eggNOG" id="KOG4290">
    <property type="taxonomic scope" value="Eukaryota"/>
</dbReference>
<dbReference type="PANTHER" id="PTHR23252">
    <property type="entry name" value="INTIMAL THICKNESS RECEPTOR-RELATED"/>
    <property type="match status" value="1"/>
</dbReference>
<dbReference type="OrthoDB" id="292639at2759"/>
<feature type="transmembrane region" description="Helical" evidence="2">
    <location>
        <begin position="1208"/>
        <end position="1228"/>
    </location>
</feature>
<feature type="transmembrane region" description="Helical" evidence="2">
    <location>
        <begin position="1240"/>
        <end position="1258"/>
    </location>
</feature>
<dbReference type="Proteomes" id="UP000000600">
    <property type="component" value="Unassembled WGS sequence"/>
</dbReference>
<dbReference type="PANTHER" id="PTHR23252:SF24">
    <property type="entry name" value="TRANSMEMBRANE PROTEIN 145"/>
    <property type="match status" value="1"/>
</dbReference>
<feature type="transmembrane region" description="Helical" evidence="2">
    <location>
        <begin position="1389"/>
        <end position="1409"/>
    </location>
</feature>
<dbReference type="EMBL" id="CT868021">
    <property type="protein sequence ID" value="CAK62823.1"/>
    <property type="molecule type" value="Genomic_DNA"/>
</dbReference>
<keyword evidence="2" id="KW-1133">Transmembrane helix</keyword>
<evidence type="ECO:0000313" key="4">
    <source>
        <dbReference type="EMBL" id="CAK62823.1"/>
    </source>
</evidence>
<dbReference type="GO" id="GO:0007186">
    <property type="term" value="P:G protein-coupled receptor signaling pathway"/>
    <property type="evidence" value="ECO:0007669"/>
    <property type="project" value="InterPro"/>
</dbReference>
<feature type="coiled-coil region" evidence="1">
    <location>
        <begin position="621"/>
        <end position="648"/>
    </location>
</feature>
<sequence>MEDQLELTSQWGFYEMCTKKNNKLPCLIPQTIIFDKLMPKVWLFNPKNTQVVMKKNSDKLSNLEIAKALLGMKFPKDIKIDTLTQLVEQARQCAQFKEVLFSFIMSKETPIAFLQMKRNEGVPMNRQELLQFFVEGKDLSSLAYMQQYIENQNEVYYVEYHYDVDFIPITFKFFKKTLTIKRVNKSTTAKSSNPFQTLLMPVQSSGQIPVRQQEVQKVQTMFKYCNSTLNQRFQEETKKIAFYIEKVFKVKIRKFTPKFIVDQREQIYFAGIKQISIQIQSGAPYQRGLRDEIASNGQFDNFMMACKQFRLDKNANNEFKKYPKQIVEEDKKLSKTLYKHLILERCQGDFCNYKLIEKNKGPLQLRKGLLETYKNVFKESKQTVSNMSTNLPYEISLQLIVRTRDDHKEVIELFKKYKIHLENYNPEEHPEIKDEQQHPFSKENSDVQALINLYKSVKICKNCFIIYSMIQRHFESQLKKDIKNGVQFINEKKTPSLQIDEEAERRRKRDENILKRQEKLQMKPSTSTKSFRIFRAPTQKKNFLITSIPESRSSQTASPQKFRDVCKQIEINRLTLGYLNYQKLEQFQKPSQMEQSQEFRNESYNLIDLLAEQKAPNVRRIDTSQQENKELQGRAEEIKKMLVKTSKKEQECRAIQKEYYNEKIQEGVQQILLSTSSHYYYHVNFDIVRKLYQFQLSTPMQALSYDLKYDQLRALQIEEVCEMMKYPPPCFDITQLEYLVVDSQTAVPYALFESNITKKKEKSSQSGIDLIIILHDMFESFFEYYPIIVDLINEAQNKKVLLLNTPGQAYTLFNKKQAYTNIYIAGILDQILYELSTKGKIDLQTDTLKILGVGSGGFHAQAFSKTLFKSNQLYNPKIQFNSVRLLLQIHTHPYTLNQEASLVNRSKYSNLNLPICQNLPDIEYTNTIMNTQPISEDLLSCVLQQNPINQLGRQIILEGLLQSPSFMERFQKLILSVQVYHSLKNCLVNISEADLLQTFLQDETLDVNNVALSKKIQMNKRTVQYIEGLIGVNFKQIGLTNIKNLFKLFVWISEAKRIQKSFRIRQLSDWEYLTKFGAEVGDVTYHLKFRIVGLESEEMRERNFPILFELYLDEEWPEVLERQECERASLARRKETIQVPGNGEYSQIYTGTIKAKLRAHMWYYAISDCHRRLRDEFKEDQYKKVKFEVDVHIKNVGKTEFSVEQFGIQYFMFAVVLVDIVMLVYNGYYIVKRHEKYEEFSLALFLLVITLFLEAISYSENLLHLWVYSYNGQGVFVLHVFSVIVQIASQFSLTMILVMLSWGWQINFTKFDNFEIFLPLSLLIAFFQLTIVGLGFIDYDAYYKDHSYEGWVGWLASFIFIGEFIYFIKGLSNTYKKSTGAVQQFIMMLGFYGGIYFISFPVLQTVNLFVARYLRHKVMEIGTISFRTAAIVLLTHLFTSKKSLFAKISYDSRSFLDRNKDD</sequence>
<dbReference type="OMA" id="EVCEMMK"/>
<dbReference type="GO" id="GO:0019236">
    <property type="term" value="P:response to pheromone"/>
    <property type="evidence" value="ECO:0007669"/>
    <property type="project" value="InterPro"/>
</dbReference>
<keyword evidence="2" id="KW-0812">Transmembrane</keyword>
<dbReference type="GeneID" id="5016005"/>
<dbReference type="Pfam" id="PF10192">
    <property type="entry name" value="GPR180-TMEM145_TM"/>
    <property type="match status" value="1"/>
</dbReference>
<dbReference type="InParanoid" id="A0BWA6"/>
<feature type="transmembrane region" description="Helical" evidence="2">
    <location>
        <begin position="1351"/>
        <end position="1368"/>
    </location>
</feature>
<dbReference type="InterPro" id="IPR019336">
    <property type="entry name" value="GPR180/TMEM145_TM"/>
</dbReference>
<accession>A0BWA6</accession>
<feature type="transmembrane region" description="Helical" evidence="2">
    <location>
        <begin position="1316"/>
        <end position="1339"/>
    </location>
</feature>
<keyword evidence="5" id="KW-1185">Reference proteome</keyword>
<evidence type="ECO:0000256" key="2">
    <source>
        <dbReference type="SAM" id="Phobius"/>
    </source>
</evidence>
<dbReference type="InterPro" id="IPR047831">
    <property type="entry name" value="GPR180/TMEM145"/>
</dbReference>
<dbReference type="HOGENOM" id="CLU_251030_0_0_1"/>
<keyword evidence="1" id="KW-0175">Coiled coil</keyword>